<dbReference type="InterPro" id="IPR035197">
    <property type="entry name" value="DUF5313"/>
</dbReference>
<keyword evidence="1" id="KW-1133">Transmembrane helix</keyword>
<proteinExistence type="predicted"/>
<dbReference type="STRING" id="405948.SACE_3300"/>
<dbReference type="HOGENOM" id="CLU_143514_1_1_11"/>
<dbReference type="AlphaFoldDB" id="A4FEV0"/>
<dbReference type="RefSeq" id="WP_009946287.1">
    <property type="nucleotide sequence ID" value="NC_009142.1"/>
</dbReference>
<keyword evidence="1" id="KW-0812">Transmembrane</keyword>
<name>A4FEV0_SACEN</name>
<organism evidence="2 3">
    <name type="scientific">Saccharopolyspora erythraea (strain ATCC 11635 / DSM 40517 / JCM 4748 / NBRC 13426 / NCIMB 8594 / NRRL 2338)</name>
    <dbReference type="NCBI Taxonomy" id="405948"/>
    <lineage>
        <taxon>Bacteria</taxon>
        <taxon>Bacillati</taxon>
        <taxon>Actinomycetota</taxon>
        <taxon>Actinomycetes</taxon>
        <taxon>Pseudonocardiales</taxon>
        <taxon>Pseudonocardiaceae</taxon>
        <taxon>Saccharopolyspora</taxon>
    </lineage>
</organism>
<keyword evidence="1" id="KW-0472">Membrane</keyword>
<evidence type="ECO:0008006" key="4">
    <source>
        <dbReference type="Google" id="ProtNLM"/>
    </source>
</evidence>
<reference evidence="2 3" key="1">
    <citation type="journal article" date="2007" name="Nat. Biotechnol.">
        <title>Complete genome sequence of the erythromycin-producing bacterium Saccharopolyspora erythraea NRRL23338.</title>
        <authorList>
            <person name="Oliynyk M."/>
            <person name="Samborskyy M."/>
            <person name="Lester J.B."/>
            <person name="Mironenko T."/>
            <person name="Scott N."/>
            <person name="Dickens S."/>
            <person name="Haydock S.F."/>
            <person name="Leadlay P.F."/>
        </authorList>
    </citation>
    <scope>NUCLEOTIDE SEQUENCE [LARGE SCALE GENOMIC DNA]</scope>
    <source>
        <strain evidence="3">ATCC 11635 / DSM 40517 / JCM 4748 / NBRC 13426 / NCIMB 8594 / NRRL 2338</strain>
    </source>
</reference>
<dbReference type="Proteomes" id="UP000006728">
    <property type="component" value="Chromosome"/>
</dbReference>
<dbReference type="EMBL" id="AM420293">
    <property type="protein sequence ID" value="CAM02575.1"/>
    <property type="molecule type" value="Genomic_DNA"/>
</dbReference>
<dbReference type="KEGG" id="sen:SACE_3300"/>
<protein>
    <recommendedName>
        <fullName evidence="4">DUF5313 domain-containing protein</fullName>
    </recommendedName>
</protein>
<accession>A4FEV0</accession>
<evidence type="ECO:0000313" key="3">
    <source>
        <dbReference type="Proteomes" id="UP000006728"/>
    </source>
</evidence>
<dbReference type="OrthoDB" id="5195204at2"/>
<dbReference type="Pfam" id="PF17240">
    <property type="entry name" value="DUF5313"/>
    <property type="match status" value="1"/>
</dbReference>
<sequence length="147" mass="16996">MVKYAVVWWKEPALDGAGRVRPNPLRWVWYAFGGRLPQRHREWVLHDVTCRTWVLRHLSRALVQVSPGALFLLVPGPLWVRVMSVLGGVLIALWYSLAYMEHTCEHRLFKHGYPLGTGRETREEAKAEERARSAARYAALYRNTGTE</sequence>
<keyword evidence="3" id="KW-1185">Reference proteome</keyword>
<dbReference type="eggNOG" id="ENOG5032YDT">
    <property type="taxonomic scope" value="Bacteria"/>
</dbReference>
<evidence type="ECO:0000256" key="1">
    <source>
        <dbReference type="SAM" id="Phobius"/>
    </source>
</evidence>
<feature type="transmembrane region" description="Helical" evidence="1">
    <location>
        <begin position="78"/>
        <end position="100"/>
    </location>
</feature>
<gene>
    <name evidence="2" type="ordered locus">SACE_3300</name>
</gene>
<evidence type="ECO:0000313" key="2">
    <source>
        <dbReference type="EMBL" id="CAM02575.1"/>
    </source>
</evidence>